<dbReference type="Pfam" id="PF01883">
    <property type="entry name" value="FeS_assembly_P"/>
    <property type="match status" value="1"/>
</dbReference>
<dbReference type="InterPro" id="IPR052339">
    <property type="entry name" value="Fe-S_Maturation_MIP18"/>
</dbReference>
<dbReference type="AlphaFoldDB" id="A0A917QMY5"/>
<dbReference type="Gene3D" id="3.30.300.130">
    <property type="entry name" value="Fe-S cluster assembly (FSCA)"/>
    <property type="match status" value="1"/>
</dbReference>
<reference evidence="2" key="2">
    <citation type="submission" date="2020-09" db="EMBL/GenBank/DDBJ databases">
        <authorList>
            <person name="Sun Q."/>
            <person name="Ohkuma M."/>
        </authorList>
    </citation>
    <scope>NUCLEOTIDE SEQUENCE</scope>
    <source>
        <strain evidence="2">JCM 3035</strain>
    </source>
</reference>
<keyword evidence="3" id="KW-1185">Reference proteome</keyword>
<evidence type="ECO:0000313" key="2">
    <source>
        <dbReference type="EMBL" id="GGK60078.1"/>
    </source>
</evidence>
<reference evidence="2" key="1">
    <citation type="journal article" date="2014" name="Int. J. Syst. Evol. Microbiol.">
        <title>Complete genome sequence of Corynebacterium casei LMG S-19264T (=DSM 44701T), isolated from a smear-ripened cheese.</title>
        <authorList>
            <consortium name="US DOE Joint Genome Institute (JGI-PGF)"/>
            <person name="Walter F."/>
            <person name="Albersmeier A."/>
            <person name="Kalinowski J."/>
            <person name="Ruckert C."/>
        </authorList>
    </citation>
    <scope>NUCLEOTIDE SEQUENCE</scope>
    <source>
        <strain evidence="2">JCM 3035</strain>
    </source>
</reference>
<evidence type="ECO:0000259" key="1">
    <source>
        <dbReference type="Pfam" id="PF01883"/>
    </source>
</evidence>
<name>A0A917QMY5_9ACTN</name>
<proteinExistence type="predicted"/>
<evidence type="ECO:0000313" key="3">
    <source>
        <dbReference type="Proteomes" id="UP000637788"/>
    </source>
</evidence>
<dbReference type="SUPFAM" id="SSF117916">
    <property type="entry name" value="Fe-S cluster assembly (FSCA) domain-like"/>
    <property type="match status" value="1"/>
</dbReference>
<dbReference type="EMBL" id="BMPQ01000004">
    <property type="protein sequence ID" value="GGK60078.1"/>
    <property type="molecule type" value="Genomic_DNA"/>
</dbReference>
<protein>
    <recommendedName>
        <fullName evidence="1">MIP18 family-like domain-containing protein</fullName>
    </recommendedName>
</protein>
<comment type="caution">
    <text evidence="2">The sequence shown here is derived from an EMBL/GenBank/DDBJ whole genome shotgun (WGS) entry which is preliminary data.</text>
</comment>
<sequence>MSGVTEDRVREVLNGIVDPCSITAGVPAGMDDMGLISDIQVRDDGAGGQRISVTFGLTDPTCMLLGSFANEARERLARLPGVTDVDVALDHDMEWTPDMLAPDYQRRLAQHRAQRRRSLPLLAVTATGRAGDQ</sequence>
<dbReference type="RefSeq" id="WP_189321561.1">
    <property type="nucleotide sequence ID" value="NZ_BMPQ01000004.1"/>
</dbReference>
<dbReference type="Proteomes" id="UP000637788">
    <property type="component" value="Unassembled WGS sequence"/>
</dbReference>
<feature type="domain" description="MIP18 family-like" evidence="1">
    <location>
        <begin position="6"/>
        <end position="87"/>
    </location>
</feature>
<dbReference type="InterPro" id="IPR002744">
    <property type="entry name" value="MIP18-like"/>
</dbReference>
<gene>
    <name evidence="2" type="ORF">GCM10010094_20560</name>
</gene>
<dbReference type="PANTHER" id="PTHR42831">
    <property type="entry name" value="FE-S PROTEIN MATURATION AUXILIARY FACTOR YITW"/>
    <property type="match status" value="1"/>
</dbReference>
<dbReference type="InterPro" id="IPR034904">
    <property type="entry name" value="FSCA_dom_sf"/>
</dbReference>
<accession>A0A917QMY5</accession>
<dbReference type="PANTHER" id="PTHR42831:SF1">
    <property type="entry name" value="FE-S PROTEIN MATURATION AUXILIARY FACTOR YITW"/>
    <property type="match status" value="1"/>
</dbReference>
<organism evidence="2 3">
    <name type="scientific">Streptomyces flaveus</name>
    <dbReference type="NCBI Taxonomy" id="66370"/>
    <lineage>
        <taxon>Bacteria</taxon>
        <taxon>Bacillati</taxon>
        <taxon>Actinomycetota</taxon>
        <taxon>Actinomycetes</taxon>
        <taxon>Kitasatosporales</taxon>
        <taxon>Streptomycetaceae</taxon>
        <taxon>Streptomyces</taxon>
        <taxon>Streptomyces aurantiacus group</taxon>
    </lineage>
</organism>